<accession>A0A1E5LBP1</accession>
<dbReference type="RefSeq" id="WP_069718501.1">
    <property type="nucleotide sequence ID" value="NZ_MJEH01000061.1"/>
</dbReference>
<dbReference type="InterPro" id="IPR025716">
    <property type="entry name" value="Post-transcriptional_regulator"/>
</dbReference>
<name>A0A1E5LBP1_9BACI</name>
<reference evidence="1 2" key="1">
    <citation type="submission" date="2016-08" db="EMBL/GenBank/DDBJ databases">
        <title>Genome of Bacillus solimangrovi GH2-4.</title>
        <authorList>
            <person name="Lim S."/>
            <person name="Kim B.-C."/>
        </authorList>
    </citation>
    <scope>NUCLEOTIDE SEQUENCE [LARGE SCALE GENOMIC DNA]</scope>
    <source>
        <strain evidence="1 2">GH2-4</strain>
    </source>
</reference>
<dbReference type="Pfam" id="PF13797">
    <property type="entry name" value="Post_transc_reg"/>
    <property type="match status" value="1"/>
</dbReference>
<evidence type="ECO:0000313" key="2">
    <source>
        <dbReference type="Proteomes" id="UP000095209"/>
    </source>
</evidence>
<dbReference type="STRING" id="1305675.BFG57_05095"/>
<dbReference type="EMBL" id="MJEH01000061">
    <property type="protein sequence ID" value="OEH91493.1"/>
    <property type="molecule type" value="Genomic_DNA"/>
</dbReference>
<dbReference type="AlphaFoldDB" id="A0A1E5LBP1"/>
<gene>
    <name evidence="1" type="ORF">BFG57_05095</name>
</gene>
<comment type="caution">
    <text evidence="1">The sequence shown here is derived from an EMBL/GenBank/DDBJ whole genome shotgun (WGS) entry which is preliminary data.</text>
</comment>
<keyword evidence="2" id="KW-1185">Reference proteome</keyword>
<organism evidence="1 2">
    <name type="scientific">Bacillus solimangrovi</name>
    <dbReference type="NCBI Taxonomy" id="1305675"/>
    <lineage>
        <taxon>Bacteria</taxon>
        <taxon>Bacillati</taxon>
        <taxon>Bacillota</taxon>
        <taxon>Bacilli</taxon>
        <taxon>Bacillales</taxon>
        <taxon>Bacillaceae</taxon>
        <taxon>Bacillus</taxon>
    </lineage>
</organism>
<dbReference type="OrthoDB" id="2990595at2"/>
<evidence type="ECO:0000313" key="1">
    <source>
        <dbReference type="EMBL" id="OEH91493.1"/>
    </source>
</evidence>
<sequence length="98" mass="12111">MSIDLFNPHEVDTYYHQVEPALRSKVEELHHHGYTKATEEEIWKCLKKKRWKKIDQIRLYQMVSDIMTLTVHEYMSFITQENYKNNDWFAEFEENRQQ</sequence>
<dbReference type="Proteomes" id="UP000095209">
    <property type="component" value="Unassembled WGS sequence"/>
</dbReference>
<proteinExistence type="predicted"/>
<protein>
    <submittedName>
        <fullName evidence="1">Uncharacterized protein</fullName>
    </submittedName>
</protein>